<dbReference type="OrthoDB" id="7860673at2"/>
<gene>
    <name evidence="4" type="ORF">AIOL_004387</name>
</gene>
<keyword evidence="2" id="KW-0812">Transmembrane</keyword>
<proteinExistence type="inferred from homology"/>
<evidence type="ECO:0000259" key="3">
    <source>
        <dbReference type="Pfam" id="PF03934"/>
    </source>
</evidence>
<dbReference type="PANTHER" id="PTHR38831:SF1">
    <property type="entry name" value="TYPE II SECRETION SYSTEM PROTEIN K-RELATED"/>
    <property type="match status" value="1"/>
</dbReference>
<dbReference type="Proteomes" id="UP000037178">
    <property type="component" value="Unassembled WGS sequence"/>
</dbReference>
<dbReference type="Gene3D" id="3.30.1300.30">
    <property type="entry name" value="GSPII I/J protein-like"/>
    <property type="match status" value="1"/>
</dbReference>
<name>A0A0J9E9E4_9RHOB</name>
<feature type="transmembrane region" description="Helical" evidence="2">
    <location>
        <begin position="12"/>
        <end position="30"/>
    </location>
</feature>
<evidence type="ECO:0000256" key="1">
    <source>
        <dbReference type="PIRNR" id="PIRNR002786"/>
    </source>
</evidence>
<organism evidence="4 5">
    <name type="scientific">Candidatus Rhodobacter oscarellae</name>
    <dbReference type="NCBI Taxonomy" id="1675527"/>
    <lineage>
        <taxon>Bacteria</taxon>
        <taxon>Pseudomonadati</taxon>
        <taxon>Pseudomonadota</taxon>
        <taxon>Alphaproteobacteria</taxon>
        <taxon>Rhodobacterales</taxon>
        <taxon>Rhodobacter group</taxon>
        <taxon>Rhodobacter</taxon>
    </lineage>
</organism>
<keyword evidence="1 2" id="KW-0472">Membrane</keyword>
<dbReference type="SUPFAM" id="SSF54523">
    <property type="entry name" value="Pili subunits"/>
    <property type="match status" value="1"/>
</dbReference>
<dbReference type="RefSeq" id="WP_049644891.1">
    <property type="nucleotide sequence ID" value="NZ_LFTY01000002.1"/>
</dbReference>
<dbReference type="Pfam" id="PF03934">
    <property type="entry name" value="T2SSK"/>
    <property type="match status" value="1"/>
</dbReference>
<feature type="domain" description="T2SS protein K second SAM-like" evidence="3">
    <location>
        <begin position="182"/>
        <end position="226"/>
    </location>
</feature>
<dbReference type="GO" id="GO:0009306">
    <property type="term" value="P:protein secretion"/>
    <property type="evidence" value="ECO:0007669"/>
    <property type="project" value="InterPro"/>
</dbReference>
<keyword evidence="2" id="KW-1133">Transmembrane helix</keyword>
<protein>
    <recommendedName>
        <fullName evidence="1">Type II secretion system protein K</fullName>
    </recommendedName>
</protein>
<evidence type="ECO:0000256" key="2">
    <source>
        <dbReference type="SAM" id="Phobius"/>
    </source>
</evidence>
<evidence type="ECO:0000313" key="5">
    <source>
        <dbReference type="Proteomes" id="UP000037178"/>
    </source>
</evidence>
<comment type="subcellular location">
    <subcellularLocation>
        <location evidence="1">Cell inner membrane</location>
    </subcellularLocation>
</comment>
<keyword evidence="1" id="KW-0997">Cell inner membrane</keyword>
<dbReference type="PIRSF" id="PIRSF002786">
    <property type="entry name" value="XcpX"/>
    <property type="match status" value="1"/>
</dbReference>
<keyword evidence="5" id="KW-1185">Reference proteome</keyword>
<reference evidence="4 5" key="1">
    <citation type="submission" date="2015-06" db="EMBL/GenBank/DDBJ databases">
        <title>Draft genome sequence of an Alphaproteobacteria species associated to the Mediterranean sponge Oscarella lobularis.</title>
        <authorList>
            <person name="Jourda C."/>
            <person name="Santini S."/>
            <person name="Claverie J.-M."/>
        </authorList>
    </citation>
    <scope>NUCLEOTIDE SEQUENCE [LARGE SCALE GENOMIC DNA]</scope>
    <source>
        <strain evidence="4">IGS</strain>
    </source>
</reference>
<dbReference type="InterPro" id="IPR049179">
    <property type="entry name" value="T2SSK_SAM-like_2nd"/>
</dbReference>
<dbReference type="GO" id="GO:0005886">
    <property type="term" value="C:plasma membrane"/>
    <property type="evidence" value="ECO:0007669"/>
    <property type="project" value="UniProtKB-SubCell"/>
</dbReference>
<evidence type="ECO:0000313" key="4">
    <source>
        <dbReference type="EMBL" id="KMW59405.1"/>
    </source>
</evidence>
<keyword evidence="1" id="KW-0813">Transport</keyword>
<dbReference type="PATRIC" id="fig|1675527.3.peg.4590"/>
<dbReference type="STRING" id="1675527.AIOL_004387"/>
<dbReference type="AlphaFoldDB" id="A0A0J9E9E4"/>
<sequence length="272" mass="28903">MSARDQSAGVSLLNTLVVIAVGASLAHAMLSDQDAALSRLGATQNLAQATALANGGIASVATALQRDFREAPEADHLREPWAQAAQQQIELDFGTFEVEIVDARGRFDLNALTPVNLAEQRLFAALLVALDLPKALGAQISRIIAQNGPLRHPDDLRRYGISDGDLERLTPYLGTFQTRGAVNVNAADAPVLSALFGNAELAQSLSARRSAKGFLDASDLAAFGAILPSLGSFASDSFDIRAVVRVGQAKVEIHRRLTRDPRNGQVRSSSIQ</sequence>
<dbReference type="EMBL" id="LFTY01000002">
    <property type="protein sequence ID" value="KMW59405.1"/>
    <property type="molecule type" value="Genomic_DNA"/>
</dbReference>
<dbReference type="InterPro" id="IPR045584">
    <property type="entry name" value="Pilin-like"/>
</dbReference>
<keyword evidence="1" id="KW-1003">Cell membrane</keyword>
<dbReference type="PANTHER" id="PTHR38831">
    <property type="entry name" value="TYPE II SECRETION SYSTEM PROTEIN K"/>
    <property type="match status" value="1"/>
</dbReference>
<comment type="caution">
    <text evidence="4">The sequence shown here is derived from an EMBL/GenBank/DDBJ whole genome shotgun (WGS) entry which is preliminary data.</text>
</comment>
<comment type="similarity">
    <text evidence="1">Belongs to the GSP K family.</text>
</comment>
<accession>A0A0J9E9E4</accession>
<dbReference type="InterPro" id="IPR005628">
    <property type="entry name" value="GspK"/>
</dbReference>